<name>A0A6A7KB16_9FIRM</name>
<feature type="domain" description="Xylose isomerase-like TIM barrel" evidence="1">
    <location>
        <begin position="94"/>
        <end position="294"/>
    </location>
</feature>
<gene>
    <name evidence="2" type="ORF">GC105_12475</name>
</gene>
<dbReference type="Gene3D" id="3.20.20.150">
    <property type="entry name" value="Divalent-metal-dependent TIM barrel enzymes"/>
    <property type="match status" value="1"/>
</dbReference>
<accession>A0A6A7KB16</accession>
<organism evidence="2 3">
    <name type="scientific">Alkalibaculum sporogenes</name>
    <dbReference type="NCBI Taxonomy" id="2655001"/>
    <lineage>
        <taxon>Bacteria</taxon>
        <taxon>Bacillati</taxon>
        <taxon>Bacillota</taxon>
        <taxon>Clostridia</taxon>
        <taxon>Eubacteriales</taxon>
        <taxon>Eubacteriaceae</taxon>
        <taxon>Alkalibaculum</taxon>
    </lineage>
</organism>
<dbReference type="AlphaFoldDB" id="A0A6A7KB16"/>
<evidence type="ECO:0000313" key="2">
    <source>
        <dbReference type="EMBL" id="MPW26604.1"/>
    </source>
</evidence>
<evidence type="ECO:0000259" key="1">
    <source>
        <dbReference type="Pfam" id="PF01261"/>
    </source>
</evidence>
<dbReference type="RefSeq" id="WP_152805272.1">
    <property type="nucleotide sequence ID" value="NZ_WHNX01000022.1"/>
</dbReference>
<dbReference type="InterPro" id="IPR036237">
    <property type="entry name" value="Xyl_isomerase-like_sf"/>
</dbReference>
<dbReference type="Proteomes" id="UP000440004">
    <property type="component" value="Unassembled WGS sequence"/>
</dbReference>
<sequence>MKYLINMVNHESKLSWFENDWAKLRLYLQEYKIDGVELIFYHDYDISAIPNDIAEGMHLIYYPTWLDFWTNNKQNLYDQFREDDNIIAFYGSLDRQSMVDKYKEEFKVAQEMKTSYMVFHVAHVEVEHTFTWEFTYTDKEVLDAATDMINEIYGEVDKGVTLLFENLWWPGLNFLDPVLTKEFFNKINYPNKGFVLDIGHIMITNKELKTLEEACNYIKYILDRNPFLIEHIKTIHLNKSLTGKYLREDHGNKLKKVQDCDNIWDSLTETRNHISNIDTHVPFDYNGIVEIINKVNPSYVVYEFLPSTLQELTNMIELQNEVLGR</sequence>
<proteinExistence type="predicted"/>
<dbReference type="SUPFAM" id="SSF51658">
    <property type="entry name" value="Xylose isomerase-like"/>
    <property type="match status" value="1"/>
</dbReference>
<protein>
    <submittedName>
        <fullName evidence="2">TIM barrel protein</fullName>
    </submittedName>
</protein>
<keyword evidence="3" id="KW-1185">Reference proteome</keyword>
<reference evidence="2 3" key="1">
    <citation type="submission" date="2019-10" db="EMBL/GenBank/DDBJ databases">
        <title>Alkalibaculum tamaniensis sp.nov., a new alkaliphilic acetogen, isolated on methoxylated aromatics from a mud volcano.</title>
        <authorList>
            <person name="Khomyakova M.A."/>
            <person name="Merkel A.Y."/>
            <person name="Bonch-Osmolovskaya E.A."/>
            <person name="Slobodkin A.I."/>
        </authorList>
    </citation>
    <scope>NUCLEOTIDE SEQUENCE [LARGE SCALE GENOMIC DNA]</scope>
    <source>
        <strain evidence="2 3">M08DMB</strain>
    </source>
</reference>
<dbReference type="Pfam" id="PF01261">
    <property type="entry name" value="AP_endonuc_2"/>
    <property type="match status" value="1"/>
</dbReference>
<dbReference type="InterPro" id="IPR013022">
    <property type="entry name" value="Xyl_isomerase-like_TIM-brl"/>
</dbReference>
<evidence type="ECO:0000313" key="3">
    <source>
        <dbReference type="Proteomes" id="UP000440004"/>
    </source>
</evidence>
<dbReference type="EMBL" id="WHNX01000022">
    <property type="protein sequence ID" value="MPW26604.1"/>
    <property type="molecule type" value="Genomic_DNA"/>
</dbReference>
<comment type="caution">
    <text evidence="2">The sequence shown here is derived from an EMBL/GenBank/DDBJ whole genome shotgun (WGS) entry which is preliminary data.</text>
</comment>